<dbReference type="SUPFAM" id="SSF52540">
    <property type="entry name" value="P-loop containing nucleoside triphosphate hydrolases"/>
    <property type="match status" value="1"/>
</dbReference>
<organism evidence="1 2">
    <name type="scientific">Luteimonas padinae</name>
    <dbReference type="NCBI Taxonomy" id="1714359"/>
    <lineage>
        <taxon>Bacteria</taxon>
        <taxon>Pseudomonadati</taxon>
        <taxon>Pseudomonadota</taxon>
        <taxon>Gammaproteobacteria</taxon>
        <taxon>Lysobacterales</taxon>
        <taxon>Lysobacteraceae</taxon>
        <taxon>Luteimonas</taxon>
    </lineage>
</organism>
<evidence type="ECO:0000313" key="1">
    <source>
        <dbReference type="EMBL" id="MFC0717503.1"/>
    </source>
</evidence>
<name>A0ABV6SVN6_9GAMM</name>
<dbReference type="Proteomes" id="UP001589898">
    <property type="component" value="Unassembled WGS sequence"/>
</dbReference>
<reference evidence="1 2" key="1">
    <citation type="submission" date="2024-09" db="EMBL/GenBank/DDBJ databases">
        <authorList>
            <person name="Sun Q."/>
            <person name="Mori K."/>
        </authorList>
    </citation>
    <scope>NUCLEOTIDE SEQUENCE [LARGE SCALE GENOMIC DNA]</scope>
    <source>
        <strain evidence="1 2">KCTC 52403</strain>
    </source>
</reference>
<proteinExistence type="predicted"/>
<accession>A0ABV6SVN6</accession>
<sequence>MLEIIPHRNFLAAQARLRRALTDHRPGRLIVVIGVGGVGKTTLRWSVLRELYGNPRHWGIGKIPVIEVMAILGAKAYFNSKALAEESLDQLHMPDLSWLTRGAKTTPEIEMIEEALAASREFWKGASRNLTEAGSWNAFKKNARERDMKIFSLEHASALCINHKDTRPAQHIINLMSIMEATGAMGVLTTIQDGAALWKGRSEVRRRMDVIWMAPYDVSKPEDLKCYLGLLKRIAAPYSFNPQNLLERLAPEIAAATAAVYAEMVNLFQRAEESAHDAGRTELIEADFHEAYYSADDLETLWSDVARFWEVKRSDKASAVTERADKLWPTEDE</sequence>
<protein>
    <recommendedName>
        <fullName evidence="3">ATP-binding protein</fullName>
    </recommendedName>
</protein>
<keyword evidence="2" id="KW-1185">Reference proteome</keyword>
<evidence type="ECO:0008006" key="3">
    <source>
        <dbReference type="Google" id="ProtNLM"/>
    </source>
</evidence>
<dbReference type="EMBL" id="JBHLTF010000028">
    <property type="protein sequence ID" value="MFC0717503.1"/>
    <property type="molecule type" value="Genomic_DNA"/>
</dbReference>
<dbReference type="RefSeq" id="WP_189497941.1">
    <property type="nucleotide sequence ID" value="NZ_BMZT01000008.1"/>
</dbReference>
<evidence type="ECO:0000313" key="2">
    <source>
        <dbReference type="Proteomes" id="UP001589898"/>
    </source>
</evidence>
<dbReference type="InterPro" id="IPR027417">
    <property type="entry name" value="P-loop_NTPase"/>
</dbReference>
<comment type="caution">
    <text evidence="1">The sequence shown here is derived from an EMBL/GenBank/DDBJ whole genome shotgun (WGS) entry which is preliminary data.</text>
</comment>
<gene>
    <name evidence="1" type="ORF">ACFFFU_07040</name>
</gene>